<name>A0A5J4X214_9EUKA</name>
<evidence type="ECO:0000313" key="1">
    <source>
        <dbReference type="EMBL" id="KAA6401387.1"/>
    </source>
</evidence>
<protein>
    <submittedName>
        <fullName evidence="1">Uncharacterized protein</fullName>
    </submittedName>
</protein>
<evidence type="ECO:0000313" key="2">
    <source>
        <dbReference type="Proteomes" id="UP000324800"/>
    </source>
</evidence>
<proteinExistence type="predicted"/>
<comment type="caution">
    <text evidence="1">The sequence shown here is derived from an EMBL/GenBank/DDBJ whole genome shotgun (WGS) entry which is preliminary data.</text>
</comment>
<accession>A0A5J4X214</accession>
<gene>
    <name evidence="1" type="ORF">EZS28_003085</name>
</gene>
<dbReference type="Proteomes" id="UP000324800">
    <property type="component" value="Unassembled WGS sequence"/>
</dbReference>
<dbReference type="EMBL" id="SNRW01000398">
    <property type="protein sequence ID" value="KAA6401387.1"/>
    <property type="molecule type" value="Genomic_DNA"/>
</dbReference>
<dbReference type="AlphaFoldDB" id="A0A5J4X214"/>
<reference evidence="1 2" key="1">
    <citation type="submission" date="2019-03" db="EMBL/GenBank/DDBJ databases">
        <title>Single cell metagenomics reveals metabolic interactions within the superorganism composed of flagellate Streblomastix strix and complex community of Bacteroidetes bacteria on its surface.</title>
        <authorList>
            <person name="Treitli S.C."/>
            <person name="Kolisko M."/>
            <person name="Husnik F."/>
            <person name="Keeling P."/>
            <person name="Hampl V."/>
        </authorList>
    </citation>
    <scope>NUCLEOTIDE SEQUENCE [LARGE SCALE GENOMIC DNA]</scope>
    <source>
        <strain evidence="1">ST1C</strain>
    </source>
</reference>
<organism evidence="1 2">
    <name type="scientific">Streblomastix strix</name>
    <dbReference type="NCBI Taxonomy" id="222440"/>
    <lineage>
        <taxon>Eukaryota</taxon>
        <taxon>Metamonada</taxon>
        <taxon>Preaxostyla</taxon>
        <taxon>Oxymonadida</taxon>
        <taxon>Streblomastigidae</taxon>
        <taxon>Streblomastix</taxon>
    </lineage>
</organism>
<sequence>MNVKEQMEIKVDQYLNSKRYAIQMQSGYNQSYGNVIYDIYDDVEGDGEVDDEVDEVDVYVPCYYNYYGINDYLDRVLFEAVVEDEDKEEKVS</sequence>